<dbReference type="Pfam" id="PF00144">
    <property type="entry name" value="Beta-lactamase"/>
    <property type="match status" value="1"/>
</dbReference>
<evidence type="ECO:0000256" key="1">
    <source>
        <dbReference type="SAM" id="SignalP"/>
    </source>
</evidence>
<dbReference type="OrthoDB" id="9793489at2"/>
<reference evidence="3 4" key="1">
    <citation type="submission" date="2019-07" db="EMBL/GenBank/DDBJ databases">
        <authorList>
            <person name="Kim J."/>
        </authorList>
    </citation>
    <scope>NUCLEOTIDE SEQUENCE [LARGE SCALE GENOMIC DNA]</scope>
    <source>
        <strain evidence="3 4">MJ1a</strain>
    </source>
</reference>
<keyword evidence="4" id="KW-1185">Reference proteome</keyword>
<dbReference type="RefSeq" id="WP_146273298.1">
    <property type="nucleotide sequence ID" value="NZ_VOEI01000008.1"/>
</dbReference>
<comment type="caution">
    <text evidence="3">The sequence shown here is derived from an EMBL/GenBank/DDBJ whole genome shotgun (WGS) entry which is preliminary data.</text>
</comment>
<gene>
    <name evidence="3" type="ORF">FPZ42_18210</name>
</gene>
<dbReference type="SUPFAM" id="SSF56601">
    <property type="entry name" value="beta-lactamase/transpeptidase-like"/>
    <property type="match status" value="1"/>
</dbReference>
<dbReference type="InterPro" id="IPR050491">
    <property type="entry name" value="AmpC-like"/>
</dbReference>
<evidence type="ECO:0000259" key="2">
    <source>
        <dbReference type="Pfam" id="PF00144"/>
    </source>
</evidence>
<dbReference type="PANTHER" id="PTHR46825:SF8">
    <property type="entry name" value="BETA-LACTAMASE-RELATED"/>
    <property type="match status" value="1"/>
</dbReference>
<dbReference type="InterPro" id="IPR001466">
    <property type="entry name" value="Beta-lactam-related"/>
</dbReference>
<dbReference type="InterPro" id="IPR012338">
    <property type="entry name" value="Beta-lactam/transpept-like"/>
</dbReference>
<dbReference type="PANTHER" id="PTHR46825">
    <property type="entry name" value="D-ALANYL-D-ALANINE-CARBOXYPEPTIDASE/ENDOPEPTIDASE AMPH"/>
    <property type="match status" value="1"/>
</dbReference>
<organism evidence="3 4">
    <name type="scientific">Mucilaginibacter achroorhodeus</name>
    <dbReference type="NCBI Taxonomy" id="2599294"/>
    <lineage>
        <taxon>Bacteria</taxon>
        <taxon>Pseudomonadati</taxon>
        <taxon>Bacteroidota</taxon>
        <taxon>Sphingobacteriia</taxon>
        <taxon>Sphingobacteriales</taxon>
        <taxon>Sphingobacteriaceae</taxon>
        <taxon>Mucilaginibacter</taxon>
    </lineage>
</organism>
<keyword evidence="1" id="KW-0732">Signal</keyword>
<accession>A0A563TYW7</accession>
<dbReference type="AlphaFoldDB" id="A0A563TYW7"/>
<feature type="domain" description="Beta-lactamase-related" evidence="2">
    <location>
        <begin position="39"/>
        <end position="365"/>
    </location>
</feature>
<proteinExistence type="predicted"/>
<feature type="signal peptide" evidence="1">
    <location>
        <begin position="1"/>
        <end position="19"/>
    </location>
</feature>
<protein>
    <submittedName>
        <fullName evidence="3">Beta-lactamase family protein</fullName>
    </submittedName>
</protein>
<dbReference type="Proteomes" id="UP000318010">
    <property type="component" value="Unassembled WGS sequence"/>
</dbReference>
<dbReference type="EMBL" id="VOEI01000008">
    <property type="protein sequence ID" value="TWR23942.1"/>
    <property type="molecule type" value="Genomic_DNA"/>
</dbReference>
<evidence type="ECO:0000313" key="4">
    <source>
        <dbReference type="Proteomes" id="UP000318010"/>
    </source>
</evidence>
<name>A0A563TYW7_9SPHI</name>
<feature type="chain" id="PRO_5021878513" evidence="1">
    <location>
        <begin position="20"/>
        <end position="376"/>
    </location>
</feature>
<sequence>MKKVAIVLFTVLFGFTCSAQNAKEKLTDNKMTTKFDSVVDNFVSAFMNAGPRVGISIGIIKDGSSLIYNYGTTVKGKKQLPTGNSVYELASITKTFSSALLAKAVIDKKVNLNDDIRLYLDGKYPNLAYNGIPIKLVNLANLTSGLPNWMPDNRDLFSKANPDSIADILDAIHKKYSRAQLYRDLHSVKLDTVPGAVTRHCNTAAQLLGYIMERVYGAPIDKLFEQYFAKPLKMKNSTFLSEGRLPANLATGYDGKGRIMPFVVWDDLRVAASLASTANDMLKYMAYQMDEKNPDVLLSHQPTNGTPDKGAIALNWKVNMTDKGTRKFSHTGGSLGFSSYIVFYPDKKTGIVLLTNEADPAAQGALINLADNIIKP</sequence>
<evidence type="ECO:0000313" key="3">
    <source>
        <dbReference type="EMBL" id="TWR23942.1"/>
    </source>
</evidence>
<dbReference type="Gene3D" id="3.40.710.10">
    <property type="entry name" value="DD-peptidase/beta-lactamase superfamily"/>
    <property type="match status" value="1"/>
</dbReference>